<dbReference type="InterPro" id="IPR038731">
    <property type="entry name" value="RgtA/B/C-like"/>
</dbReference>
<dbReference type="PANTHER" id="PTHR33908:SF11">
    <property type="entry name" value="MEMBRANE PROTEIN"/>
    <property type="match status" value="1"/>
</dbReference>
<evidence type="ECO:0000256" key="7">
    <source>
        <dbReference type="ARBA" id="ARBA00023136"/>
    </source>
</evidence>
<feature type="transmembrane region" description="Helical" evidence="8">
    <location>
        <begin position="98"/>
        <end position="119"/>
    </location>
</feature>
<sequence length="471" mass="55182">MLLALIVIFGFLVRMYKIDNPVADWHSWRQADTASVTRNFVDLGVDLLHPRFDDFSDTSGRGLFNPDGYRFVEFPVFNLIHYTFYTLIPKTYNLSLEYWGRMTSVISALVSAVLIFLLVRRHSRPFTGLLAAFFYLFLPFNIYFTRVILPDPLMVTLYLAALNFFDVWTINHKSYILILTALFGTLAVLVKPVALFFLLPITWYFWHRYKIKMLNLRHFWVLHLAFVLPFALWRLWSFRYPQGVPASLWLLNGDHIRFRPAFFRWLFGERLGDMILGHWGVFPLSLGLFAAGSFLPWVIGALAYLVVFATGNVRHDYYQIPIIPIVSILLALGVIHFATSWTKKAFILFVIFMMLGMTWYDIRGNYQVNNWSIIRAGQAVDRLLPKDALVVAPYNGDTAFLYQTKRRGFTHLPMPIKDLKDRYGIGYYVSVTYDPDTRAIMDQYTIMEQNPEFVIIKLDERPDYWQRKRLE</sequence>
<keyword evidence="6 8" id="KW-1133">Transmembrane helix</keyword>
<evidence type="ECO:0000313" key="10">
    <source>
        <dbReference type="EMBL" id="OGD13132.1"/>
    </source>
</evidence>
<organism evidence="10 11">
    <name type="scientific">Candidatus Amesbacteria bacterium RIFOXYD1_FULL_47_9</name>
    <dbReference type="NCBI Taxonomy" id="1797267"/>
    <lineage>
        <taxon>Bacteria</taxon>
        <taxon>Candidatus Amesiibacteriota</taxon>
    </lineage>
</organism>
<comment type="subcellular location">
    <subcellularLocation>
        <location evidence="1">Cell membrane</location>
        <topology evidence="1">Multi-pass membrane protein</topology>
    </subcellularLocation>
</comment>
<keyword evidence="2" id="KW-1003">Cell membrane</keyword>
<feature type="transmembrane region" description="Helical" evidence="8">
    <location>
        <begin position="175"/>
        <end position="206"/>
    </location>
</feature>
<feature type="transmembrane region" description="Helical" evidence="8">
    <location>
        <begin position="286"/>
        <end position="308"/>
    </location>
</feature>
<evidence type="ECO:0000256" key="5">
    <source>
        <dbReference type="ARBA" id="ARBA00022692"/>
    </source>
</evidence>
<feature type="transmembrane region" description="Helical" evidence="8">
    <location>
        <begin position="126"/>
        <end position="144"/>
    </location>
</feature>
<dbReference type="EMBL" id="MEXV01000004">
    <property type="protein sequence ID" value="OGD13132.1"/>
    <property type="molecule type" value="Genomic_DNA"/>
</dbReference>
<accession>A0A1F5A3H3</accession>
<evidence type="ECO:0000259" key="9">
    <source>
        <dbReference type="Pfam" id="PF13231"/>
    </source>
</evidence>
<comment type="caution">
    <text evidence="10">The sequence shown here is derived from an EMBL/GenBank/DDBJ whole genome shotgun (WGS) entry which is preliminary data.</text>
</comment>
<feature type="transmembrane region" description="Helical" evidence="8">
    <location>
        <begin position="218"/>
        <end position="236"/>
    </location>
</feature>
<dbReference type="InterPro" id="IPR050297">
    <property type="entry name" value="LipidA_mod_glycosyltrf_83"/>
</dbReference>
<name>A0A1F5A3H3_9BACT</name>
<dbReference type="Pfam" id="PF13231">
    <property type="entry name" value="PMT_2"/>
    <property type="match status" value="1"/>
</dbReference>
<dbReference type="GO" id="GO:0016763">
    <property type="term" value="F:pentosyltransferase activity"/>
    <property type="evidence" value="ECO:0007669"/>
    <property type="project" value="TreeGrafter"/>
</dbReference>
<dbReference type="PANTHER" id="PTHR33908">
    <property type="entry name" value="MANNOSYLTRANSFERASE YKCB-RELATED"/>
    <property type="match status" value="1"/>
</dbReference>
<gene>
    <name evidence="10" type="ORF">A2576_03955</name>
</gene>
<keyword evidence="7 8" id="KW-0472">Membrane</keyword>
<dbReference type="Proteomes" id="UP000178579">
    <property type="component" value="Unassembled WGS sequence"/>
</dbReference>
<dbReference type="GO" id="GO:0009103">
    <property type="term" value="P:lipopolysaccharide biosynthetic process"/>
    <property type="evidence" value="ECO:0007669"/>
    <property type="project" value="UniProtKB-ARBA"/>
</dbReference>
<keyword evidence="4" id="KW-0808">Transferase</keyword>
<evidence type="ECO:0000256" key="8">
    <source>
        <dbReference type="SAM" id="Phobius"/>
    </source>
</evidence>
<reference evidence="10 11" key="1">
    <citation type="journal article" date="2016" name="Nat. Commun.">
        <title>Thousands of microbial genomes shed light on interconnected biogeochemical processes in an aquifer system.</title>
        <authorList>
            <person name="Anantharaman K."/>
            <person name="Brown C.T."/>
            <person name="Hug L.A."/>
            <person name="Sharon I."/>
            <person name="Castelle C.J."/>
            <person name="Probst A.J."/>
            <person name="Thomas B.C."/>
            <person name="Singh A."/>
            <person name="Wilkins M.J."/>
            <person name="Karaoz U."/>
            <person name="Brodie E.L."/>
            <person name="Williams K.H."/>
            <person name="Hubbard S.S."/>
            <person name="Banfield J.F."/>
        </authorList>
    </citation>
    <scope>NUCLEOTIDE SEQUENCE [LARGE SCALE GENOMIC DNA]</scope>
</reference>
<evidence type="ECO:0000256" key="3">
    <source>
        <dbReference type="ARBA" id="ARBA00022676"/>
    </source>
</evidence>
<feature type="transmembrane region" description="Helical" evidence="8">
    <location>
        <begin position="345"/>
        <end position="362"/>
    </location>
</feature>
<evidence type="ECO:0000256" key="4">
    <source>
        <dbReference type="ARBA" id="ARBA00022679"/>
    </source>
</evidence>
<feature type="domain" description="Glycosyltransferase RgtA/B/C/D-like" evidence="9">
    <location>
        <begin position="101"/>
        <end position="233"/>
    </location>
</feature>
<evidence type="ECO:0000256" key="1">
    <source>
        <dbReference type="ARBA" id="ARBA00004651"/>
    </source>
</evidence>
<protein>
    <recommendedName>
        <fullName evidence="9">Glycosyltransferase RgtA/B/C/D-like domain-containing protein</fullName>
    </recommendedName>
</protein>
<evidence type="ECO:0000256" key="6">
    <source>
        <dbReference type="ARBA" id="ARBA00022989"/>
    </source>
</evidence>
<proteinExistence type="predicted"/>
<keyword evidence="3" id="KW-0328">Glycosyltransferase</keyword>
<keyword evidence="5 8" id="KW-0812">Transmembrane</keyword>
<dbReference type="AlphaFoldDB" id="A0A1F5A3H3"/>
<feature type="transmembrane region" description="Helical" evidence="8">
    <location>
        <begin position="320"/>
        <end position="339"/>
    </location>
</feature>
<dbReference type="GO" id="GO:0005886">
    <property type="term" value="C:plasma membrane"/>
    <property type="evidence" value="ECO:0007669"/>
    <property type="project" value="UniProtKB-SubCell"/>
</dbReference>
<evidence type="ECO:0000256" key="2">
    <source>
        <dbReference type="ARBA" id="ARBA00022475"/>
    </source>
</evidence>
<evidence type="ECO:0000313" key="11">
    <source>
        <dbReference type="Proteomes" id="UP000178579"/>
    </source>
</evidence>